<dbReference type="EMBL" id="BK014068">
    <property type="protein sequence ID" value="DAD52315.1"/>
    <property type="molecule type" value="Genomic_RNA"/>
</dbReference>
<accession>A0A8S5L465</accession>
<protein>
    <submittedName>
        <fullName evidence="8">Maturation protein</fullName>
    </submittedName>
</protein>
<evidence type="ECO:0000256" key="4">
    <source>
        <dbReference type="ARBA" id="ARBA00022844"/>
    </source>
</evidence>
<dbReference type="Pfam" id="PF03863">
    <property type="entry name" value="Phage_mat-A"/>
    <property type="match status" value="2"/>
</dbReference>
<dbReference type="GO" id="GO:0044423">
    <property type="term" value="C:virion component"/>
    <property type="evidence" value="ECO:0007669"/>
    <property type="project" value="UniProtKB-KW"/>
</dbReference>
<reference evidence="8" key="1">
    <citation type="submission" date="2020-09" db="EMBL/GenBank/DDBJ databases">
        <title>Leviviricetes taxonomy.</title>
        <authorList>
            <person name="Stockdale S.R."/>
            <person name="Callanan J."/>
            <person name="Adriaenssens E.M."/>
            <person name="Kuhn J.H."/>
            <person name="Rumnieks J."/>
            <person name="Shkoporov A."/>
            <person name="Draper L.A."/>
            <person name="Ross P."/>
            <person name="Hill C."/>
        </authorList>
    </citation>
    <scope>NUCLEOTIDE SEQUENCE</scope>
</reference>
<evidence type="ECO:0000256" key="7">
    <source>
        <dbReference type="ARBA" id="ARBA00035110"/>
    </source>
</evidence>
<organism evidence="8 9">
    <name type="scientific">ssRNA phage SRR6960799_25</name>
    <dbReference type="NCBI Taxonomy" id="2786582"/>
    <lineage>
        <taxon>Viruses</taxon>
        <taxon>Riboviria</taxon>
        <taxon>Orthornavirae</taxon>
        <taxon>Lenarviricota</taxon>
        <taxon>Leviviricetes</taxon>
        <taxon>Norzivirales</taxon>
        <taxon>Fiersviridae</taxon>
        <taxon>Dunchevirus</taxon>
        <taxon>Dunchevirus limicola</taxon>
        <taxon>Shuravirus limicola</taxon>
    </lineage>
</organism>
<keyword evidence="4" id="KW-0946">Virion</keyword>
<evidence type="ECO:0000256" key="5">
    <source>
        <dbReference type="ARBA" id="ARBA00023104"/>
    </source>
</evidence>
<keyword evidence="5" id="KW-1175">Viral attachment to host cell pilus</keyword>
<dbReference type="RefSeq" id="YP_010769885.1">
    <property type="nucleotide sequence ID" value="NC_074100.1"/>
</dbReference>
<evidence type="ECO:0000313" key="8">
    <source>
        <dbReference type="EMBL" id="DAD52315.1"/>
    </source>
</evidence>
<comment type="subcellular location">
    <subcellularLocation>
        <location evidence="1">Virion</location>
    </subcellularLocation>
</comment>
<name>A0A8S5L465_9VIRU</name>
<dbReference type="Proteomes" id="UP000680136">
    <property type="component" value="Segment"/>
</dbReference>
<comment type="similarity">
    <text evidence="7">Belongs to the Leviviricetes maturation protein family.</text>
</comment>
<keyword evidence="3" id="KW-1161">Viral attachment to host cell</keyword>
<evidence type="ECO:0000256" key="3">
    <source>
        <dbReference type="ARBA" id="ARBA00022804"/>
    </source>
</evidence>
<dbReference type="GeneID" id="80399034"/>
<proteinExistence type="inferred from homology"/>
<evidence type="ECO:0000256" key="2">
    <source>
        <dbReference type="ARBA" id="ARBA00022581"/>
    </source>
</evidence>
<keyword evidence="9" id="KW-1185">Reference proteome</keyword>
<dbReference type="InterPro" id="IPR005563">
    <property type="entry name" value="A_protein"/>
</dbReference>
<dbReference type="KEGG" id="vg:80399034"/>
<evidence type="ECO:0000256" key="1">
    <source>
        <dbReference type="ARBA" id="ARBA00004328"/>
    </source>
</evidence>
<keyword evidence="6" id="KW-1160">Virus entry into host cell</keyword>
<keyword evidence="2" id="KW-0945">Host-virus interaction</keyword>
<dbReference type="GO" id="GO:0039666">
    <property type="term" value="P:virion attachment to host cell pilus"/>
    <property type="evidence" value="ECO:0007669"/>
    <property type="project" value="UniProtKB-KW"/>
</dbReference>
<evidence type="ECO:0000313" key="9">
    <source>
        <dbReference type="Proteomes" id="UP000680136"/>
    </source>
</evidence>
<sequence>MSSPRITYEESHFPSSQMRNYVRSQNGVYGDKKSVYPYTFYRARSFGAQKHTNGAISAIDAPNTRSLYDLKSSSGIPPWARPSYNKCYARLRESVNGEAEALLGATIATWGESSSMIRNRLLSLVGAAKALRSGNFKAFLRALRAPAKSKHKNKIRALPDEFSSLWLEYWFGWSPLIADIYSAVNVIQSPLPNGTARARAKAENAWKEKPYPYQEMTYWVKVRHQILVDVTLENPNLWLANQLGLANPALVAWDLIPFSFVADWFFDVSGFLGSFTDFLGLKIDNPCVTHTGEWYDTDFIKAPLWSGGPQTCVGNYMRRHSTLLRPLPNTQFRTNLGSSITRAASAASLLTKLLVGNPKG</sequence>
<gene>
    <name evidence="8" type="primary">SRR6960799_25_1</name>
</gene>
<evidence type="ECO:0000256" key="6">
    <source>
        <dbReference type="ARBA" id="ARBA00023296"/>
    </source>
</evidence>